<feature type="binding site" evidence="13">
    <location>
        <position position="62"/>
    </location>
    <ligand>
        <name>ATP</name>
        <dbReference type="ChEBI" id="CHEBI:30616"/>
    </ligand>
</feature>
<dbReference type="PROSITE" id="PS50011">
    <property type="entry name" value="PROTEIN_KINASE_DOM"/>
    <property type="match status" value="1"/>
</dbReference>
<dbReference type="InterPro" id="IPR000719">
    <property type="entry name" value="Prot_kinase_dom"/>
</dbReference>
<dbReference type="Pfam" id="PF03018">
    <property type="entry name" value="Dirigent"/>
    <property type="match status" value="3"/>
</dbReference>
<evidence type="ECO:0000256" key="9">
    <source>
        <dbReference type="ARBA" id="ARBA00022777"/>
    </source>
</evidence>
<accession>A0A3L6Q1N0</accession>
<dbReference type="InterPro" id="IPR017441">
    <property type="entry name" value="Protein_kinase_ATP_BS"/>
</dbReference>
<comment type="caution">
    <text evidence="15">The sequence shown here is derived from an EMBL/GenBank/DDBJ whole genome shotgun (WGS) entry which is preliminary data.</text>
</comment>
<dbReference type="Proteomes" id="UP000275267">
    <property type="component" value="Unassembled WGS sequence"/>
</dbReference>
<gene>
    <name evidence="15" type="ORF">C2845_PM17G02250</name>
</gene>
<dbReference type="PROSITE" id="PS00108">
    <property type="entry name" value="PROTEIN_KINASE_ST"/>
    <property type="match status" value="1"/>
</dbReference>
<dbReference type="STRING" id="4540.A0A3L6Q1N0"/>
<dbReference type="PROSITE" id="PS00107">
    <property type="entry name" value="PROTEIN_KINASE_ATP"/>
    <property type="match status" value="1"/>
</dbReference>
<evidence type="ECO:0000256" key="2">
    <source>
        <dbReference type="ARBA" id="ARBA00010746"/>
    </source>
</evidence>
<evidence type="ECO:0000256" key="4">
    <source>
        <dbReference type="ARBA" id="ARBA00012513"/>
    </source>
</evidence>
<dbReference type="Gene3D" id="2.40.480.10">
    <property type="entry name" value="Allene oxide cyclase-like"/>
    <property type="match status" value="1"/>
</dbReference>
<dbReference type="OrthoDB" id="684122at2759"/>
<evidence type="ECO:0000313" key="15">
    <source>
        <dbReference type="EMBL" id="RLM69373.1"/>
    </source>
</evidence>
<dbReference type="GO" id="GO:0004527">
    <property type="term" value="F:exonuclease activity"/>
    <property type="evidence" value="ECO:0007669"/>
    <property type="project" value="InterPro"/>
</dbReference>
<dbReference type="EC" id="2.7.11.1" evidence="4"/>
<name>A0A3L6Q1N0_PANMI</name>
<comment type="subcellular location">
    <subcellularLocation>
        <location evidence="1">Secreted</location>
    </subcellularLocation>
</comment>
<feature type="domain" description="Protein kinase" evidence="14">
    <location>
        <begin position="35"/>
        <end position="301"/>
    </location>
</feature>
<evidence type="ECO:0000256" key="11">
    <source>
        <dbReference type="ARBA" id="ARBA00047899"/>
    </source>
</evidence>
<dbReference type="GO" id="GO:0005576">
    <property type="term" value="C:extracellular region"/>
    <property type="evidence" value="ECO:0007669"/>
    <property type="project" value="UniProtKB-SubCell"/>
</dbReference>
<evidence type="ECO:0000256" key="8">
    <source>
        <dbReference type="ARBA" id="ARBA00022741"/>
    </source>
</evidence>
<evidence type="ECO:0000256" key="13">
    <source>
        <dbReference type="PROSITE-ProRule" id="PRU10141"/>
    </source>
</evidence>
<dbReference type="InterPro" id="IPR004859">
    <property type="entry name" value="Xrn1_N"/>
</dbReference>
<sequence length="893" mass="101043">MDDQENERENMERILNDARADPIMLSYAFLKNITNNFSEEIGRGGFGVVYMGVIGQGKVAVKMLSRIDDFSEKQFEDELLCLIRVKHKNIVRCLGYCSNTSQKVVLYNGKHVIADIKQRFLCFEYAPNKSLHNYVKDNSHRSEWDTCYQLIEGICQGLHYLHNEEHIIHMDLKPDNILLDANMVPKISDFGLSRRFSGSQSRIFTENIRGSLGYMAPEYLRNGEISFKSDIFSLGLIIRKLLLWKTNDSSSFENWHQSAHTDFPQLRKCLQIAQLCVDEDQHKRPTIDYVVDILSGKETMIEKVSSTFSQEGNNSGSSAEQGAEYNLILYMHQTISGPNHNQVNIADPEQPQMFGYTNVHDYPIYGSLGPSANIVARAQGLHTETSMNCDDWFHWSSIVFSDERFRNSSFKAIGNQNKVKGEWAIVGGTGVFSFAQGTISIYRIHDSESSNIKEIRISAFCRHIQLTSTETKTFKDMPIMVDSNATLTVIRRPSMGIQHVVPGTPQSQRAEYNLILYMHQAVEGPNQNQVNIVDPQQPQMFGYTNAHDYPIYDSLGPSAKIVARAQGLHTETSMNSDDWFHWSSIVFVDERFQESSLKAIGNQNKIEGEWAIVGGTGIFKFAQGTVSIYRIQGDWCTNIKEIRIRAFCHTPQIETQVFEDRSIKFNSRATSNAVSPSMGNQHIRPAIPQSKGADFNVILYMHQTISGPNYNQVNILDPEQPQMFGYTNVHDYPIYDSLGPTAKIVARAQGLHTETSMNSDVWFHWSSIVFEDERFQGSSFKAIGNQNKVEGEWAVIGGTGVFAFAQGTISIYRIQGTEFMEKLSMALEYYVRARLNNDPAWKGIKVILSDSNVPGEVLNSKEIKRLNKDGDKVYDFSHKKIRKAKGSDLGAEG</sequence>
<dbReference type="InterPro" id="IPR004265">
    <property type="entry name" value="Dirigent"/>
</dbReference>
<dbReference type="InterPro" id="IPR011009">
    <property type="entry name" value="Kinase-like_dom_sf"/>
</dbReference>
<dbReference type="SUPFAM" id="SSF56112">
    <property type="entry name" value="Protein kinase-like (PK-like)"/>
    <property type="match status" value="1"/>
</dbReference>
<dbReference type="GO" id="GO:0009699">
    <property type="term" value="P:phenylpropanoid biosynthetic process"/>
    <property type="evidence" value="ECO:0007669"/>
    <property type="project" value="UniProtKB-ARBA"/>
</dbReference>
<evidence type="ECO:0000256" key="3">
    <source>
        <dbReference type="ARBA" id="ARBA00011738"/>
    </source>
</evidence>
<comment type="subunit">
    <text evidence="3">Homodimer.</text>
</comment>
<comment type="catalytic activity">
    <reaction evidence="11">
        <text>L-threonyl-[protein] + ATP = O-phospho-L-threonyl-[protein] + ADP + H(+)</text>
        <dbReference type="Rhea" id="RHEA:46608"/>
        <dbReference type="Rhea" id="RHEA-COMP:11060"/>
        <dbReference type="Rhea" id="RHEA-COMP:11605"/>
        <dbReference type="ChEBI" id="CHEBI:15378"/>
        <dbReference type="ChEBI" id="CHEBI:30013"/>
        <dbReference type="ChEBI" id="CHEBI:30616"/>
        <dbReference type="ChEBI" id="CHEBI:61977"/>
        <dbReference type="ChEBI" id="CHEBI:456216"/>
        <dbReference type="EC" id="2.7.11.1"/>
    </reaction>
</comment>
<keyword evidence="10 13" id="KW-0067">ATP-binding</keyword>
<keyword evidence="9" id="KW-0418">Kinase</keyword>
<keyword evidence="16" id="KW-1185">Reference proteome</keyword>
<dbReference type="GO" id="GO:0005524">
    <property type="term" value="F:ATP binding"/>
    <property type="evidence" value="ECO:0007669"/>
    <property type="project" value="UniProtKB-UniRule"/>
</dbReference>
<dbReference type="InterPro" id="IPR008271">
    <property type="entry name" value="Ser/Thr_kinase_AS"/>
</dbReference>
<dbReference type="AlphaFoldDB" id="A0A3L6Q1N0"/>
<dbReference type="PANTHER" id="PTHR45707">
    <property type="entry name" value="C2 CALCIUM/LIPID-BINDING PLANT PHOSPHORIBOSYLTRANSFERASE FAMILY PROTEIN"/>
    <property type="match status" value="1"/>
</dbReference>
<dbReference type="Gene3D" id="3.30.200.20">
    <property type="entry name" value="Phosphorylase Kinase, domain 1"/>
    <property type="match status" value="1"/>
</dbReference>
<proteinExistence type="inferred from homology"/>
<dbReference type="PANTHER" id="PTHR45707:SF43">
    <property type="entry name" value="PROTEIN KINASE DOMAIN-CONTAINING PROTEIN"/>
    <property type="match status" value="1"/>
</dbReference>
<evidence type="ECO:0000256" key="5">
    <source>
        <dbReference type="ARBA" id="ARBA00022525"/>
    </source>
</evidence>
<keyword evidence="6" id="KW-0723">Serine/threonine-protein kinase</keyword>
<dbReference type="GO" id="GO:0004674">
    <property type="term" value="F:protein serine/threonine kinase activity"/>
    <property type="evidence" value="ECO:0007669"/>
    <property type="project" value="UniProtKB-KW"/>
</dbReference>
<evidence type="ECO:0000256" key="1">
    <source>
        <dbReference type="ARBA" id="ARBA00004613"/>
    </source>
</evidence>
<evidence type="ECO:0000256" key="6">
    <source>
        <dbReference type="ARBA" id="ARBA00022527"/>
    </source>
</evidence>
<dbReference type="SMART" id="SM00220">
    <property type="entry name" value="S_TKc"/>
    <property type="match status" value="1"/>
</dbReference>
<comment type="similarity">
    <text evidence="2">Belongs to the plant dirigent protein family.</text>
</comment>
<dbReference type="FunFam" id="1.10.510.10:FF:001023">
    <property type="entry name" value="Os07g0541700 protein"/>
    <property type="match status" value="1"/>
</dbReference>
<dbReference type="Pfam" id="PF00069">
    <property type="entry name" value="Pkinase"/>
    <property type="match status" value="1"/>
</dbReference>
<keyword evidence="8 13" id="KW-0547">Nucleotide-binding</keyword>
<dbReference type="Gene3D" id="3.40.50.12390">
    <property type="match status" value="1"/>
</dbReference>
<protein>
    <recommendedName>
        <fullName evidence="4">non-specific serine/threonine protein kinase</fullName>
        <ecNumber evidence="4">2.7.11.1</ecNumber>
    </recommendedName>
</protein>
<evidence type="ECO:0000256" key="10">
    <source>
        <dbReference type="ARBA" id="ARBA00022840"/>
    </source>
</evidence>
<keyword evidence="7" id="KW-0808">Transferase</keyword>
<reference evidence="16" key="1">
    <citation type="journal article" date="2019" name="Nat. Commun.">
        <title>The genome of broomcorn millet.</title>
        <authorList>
            <person name="Zou C."/>
            <person name="Miki D."/>
            <person name="Li D."/>
            <person name="Tang Q."/>
            <person name="Xiao L."/>
            <person name="Rajput S."/>
            <person name="Deng P."/>
            <person name="Jia W."/>
            <person name="Huang R."/>
            <person name="Zhang M."/>
            <person name="Sun Y."/>
            <person name="Hu J."/>
            <person name="Fu X."/>
            <person name="Schnable P.S."/>
            <person name="Li F."/>
            <person name="Zhang H."/>
            <person name="Feng B."/>
            <person name="Zhu X."/>
            <person name="Liu R."/>
            <person name="Schnable J.C."/>
            <person name="Zhu J.-K."/>
            <person name="Zhang H."/>
        </authorList>
    </citation>
    <scope>NUCLEOTIDE SEQUENCE [LARGE SCALE GENOMIC DNA]</scope>
</reference>
<evidence type="ECO:0000256" key="12">
    <source>
        <dbReference type="ARBA" id="ARBA00048679"/>
    </source>
</evidence>
<dbReference type="GO" id="GO:0003676">
    <property type="term" value="F:nucleic acid binding"/>
    <property type="evidence" value="ECO:0007669"/>
    <property type="project" value="InterPro"/>
</dbReference>
<comment type="catalytic activity">
    <reaction evidence="12">
        <text>L-seryl-[protein] + ATP = O-phospho-L-seryl-[protein] + ADP + H(+)</text>
        <dbReference type="Rhea" id="RHEA:17989"/>
        <dbReference type="Rhea" id="RHEA-COMP:9863"/>
        <dbReference type="Rhea" id="RHEA-COMP:11604"/>
        <dbReference type="ChEBI" id="CHEBI:15378"/>
        <dbReference type="ChEBI" id="CHEBI:29999"/>
        <dbReference type="ChEBI" id="CHEBI:30616"/>
        <dbReference type="ChEBI" id="CHEBI:83421"/>
        <dbReference type="ChEBI" id="CHEBI:456216"/>
        <dbReference type="EC" id="2.7.11.1"/>
    </reaction>
</comment>
<evidence type="ECO:0000313" key="16">
    <source>
        <dbReference type="Proteomes" id="UP000275267"/>
    </source>
</evidence>
<dbReference type="Gene3D" id="1.10.510.10">
    <property type="entry name" value="Transferase(Phosphotransferase) domain 1"/>
    <property type="match status" value="1"/>
</dbReference>
<dbReference type="Pfam" id="PF03159">
    <property type="entry name" value="XRN_N"/>
    <property type="match status" value="1"/>
</dbReference>
<keyword evidence="5" id="KW-0964">Secreted</keyword>
<evidence type="ECO:0000259" key="14">
    <source>
        <dbReference type="PROSITE" id="PS50011"/>
    </source>
</evidence>
<dbReference type="EMBL" id="PQIB02000014">
    <property type="protein sequence ID" value="RLM69373.1"/>
    <property type="molecule type" value="Genomic_DNA"/>
</dbReference>
<organism evidence="15 16">
    <name type="scientific">Panicum miliaceum</name>
    <name type="common">Proso millet</name>
    <name type="synonym">Broomcorn millet</name>
    <dbReference type="NCBI Taxonomy" id="4540"/>
    <lineage>
        <taxon>Eukaryota</taxon>
        <taxon>Viridiplantae</taxon>
        <taxon>Streptophyta</taxon>
        <taxon>Embryophyta</taxon>
        <taxon>Tracheophyta</taxon>
        <taxon>Spermatophyta</taxon>
        <taxon>Magnoliopsida</taxon>
        <taxon>Liliopsida</taxon>
        <taxon>Poales</taxon>
        <taxon>Poaceae</taxon>
        <taxon>PACMAD clade</taxon>
        <taxon>Panicoideae</taxon>
        <taxon>Panicodae</taxon>
        <taxon>Paniceae</taxon>
        <taxon>Panicinae</taxon>
        <taxon>Panicum</taxon>
        <taxon>Panicum sect. Panicum</taxon>
    </lineage>
</organism>
<evidence type="ECO:0000256" key="7">
    <source>
        <dbReference type="ARBA" id="ARBA00022679"/>
    </source>
</evidence>
<dbReference type="InterPro" id="IPR044859">
    <property type="entry name" value="Allene_oxi_cyc_Dirigent"/>
</dbReference>